<dbReference type="InterPro" id="IPR058053">
    <property type="entry name" value="RamC_C"/>
</dbReference>
<dbReference type="SUPFAM" id="SSF56112">
    <property type="entry name" value="Protein kinase-like (PK-like)"/>
    <property type="match status" value="1"/>
</dbReference>
<dbReference type="PANTHER" id="PTHR44167:SF24">
    <property type="entry name" value="SERINE_THREONINE-PROTEIN KINASE CHK2"/>
    <property type="match status" value="1"/>
</dbReference>
<dbReference type="SUPFAM" id="SSF158745">
    <property type="entry name" value="LanC-like"/>
    <property type="match status" value="1"/>
</dbReference>
<keyword evidence="3" id="KW-1185">Reference proteome</keyword>
<dbReference type="Proteomes" id="UP000198666">
    <property type="component" value="Unassembled WGS sequence"/>
</dbReference>
<evidence type="ECO:0000313" key="2">
    <source>
        <dbReference type="EMBL" id="SDC38893.1"/>
    </source>
</evidence>
<feature type="domain" description="Protein kinase" evidence="1">
    <location>
        <begin position="228"/>
        <end position="478"/>
    </location>
</feature>
<dbReference type="EMBL" id="FMZB01000002">
    <property type="protein sequence ID" value="SDC38893.1"/>
    <property type="molecule type" value="Genomic_DNA"/>
</dbReference>
<dbReference type="Pfam" id="PF05147">
    <property type="entry name" value="LANC_like"/>
    <property type="match status" value="1"/>
</dbReference>
<dbReference type="InterPro" id="IPR007822">
    <property type="entry name" value="LANC-like"/>
</dbReference>
<dbReference type="InterPro" id="IPR053524">
    <property type="entry name" value="Aerial_hyphae_peptide-synth"/>
</dbReference>
<dbReference type="NCBIfam" id="NF038151">
    <property type="entry name" value="lanthi_synth_III"/>
    <property type="match status" value="1"/>
</dbReference>
<dbReference type="GO" id="GO:0005524">
    <property type="term" value="F:ATP binding"/>
    <property type="evidence" value="ECO:0007669"/>
    <property type="project" value="InterPro"/>
</dbReference>
<dbReference type="GO" id="GO:0004672">
    <property type="term" value="F:protein kinase activity"/>
    <property type="evidence" value="ECO:0007669"/>
    <property type="project" value="InterPro"/>
</dbReference>
<organism evidence="2 3">
    <name type="scientific">Terribacillus halophilus</name>
    <dbReference type="NCBI Taxonomy" id="361279"/>
    <lineage>
        <taxon>Bacteria</taxon>
        <taxon>Bacillati</taxon>
        <taxon>Bacillota</taxon>
        <taxon>Bacilli</taxon>
        <taxon>Bacillales</taxon>
        <taxon>Bacillaceae</taxon>
        <taxon>Terribacillus</taxon>
    </lineage>
</organism>
<dbReference type="Pfam" id="PF00069">
    <property type="entry name" value="Pkinase"/>
    <property type="match status" value="1"/>
</dbReference>
<dbReference type="GO" id="GO:0031179">
    <property type="term" value="P:peptide modification"/>
    <property type="evidence" value="ECO:0007669"/>
    <property type="project" value="InterPro"/>
</dbReference>
<evidence type="ECO:0000259" key="1">
    <source>
        <dbReference type="PROSITE" id="PS50011"/>
    </source>
</evidence>
<dbReference type="SMART" id="SM01260">
    <property type="entry name" value="LANC_like"/>
    <property type="match status" value="1"/>
</dbReference>
<dbReference type="InterPro" id="IPR012341">
    <property type="entry name" value="6hp_glycosidase-like_sf"/>
</dbReference>
<reference evidence="3" key="1">
    <citation type="submission" date="2016-10" db="EMBL/GenBank/DDBJ databases">
        <authorList>
            <person name="Varghese N."/>
            <person name="Submissions S."/>
        </authorList>
    </citation>
    <scope>NUCLEOTIDE SEQUENCE [LARGE SCALE GENOMIC DNA]</scope>
    <source>
        <strain evidence="3">DSM 21620</strain>
    </source>
</reference>
<dbReference type="RefSeq" id="WP_093726109.1">
    <property type="nucleotide sequence ID" value="NZ_FMZB01000002.1"/>
</dbReference>
<dbReference type="STRING" id="361279.SAMN05421663_102274"/>
<dbReference type="Gene3D" id="1.10.510.10">
    <property type="entry name" value="Transferase(Phosphotransferase) domain 1"/>
    <property type="match status" value="1"/>
</dbReference>
<dbReference type="AlphaFoldDB" id="A0A1G6L702"/>
<dbReference type="Pfam" id="PF25816">
    <property type="entry name" value="RamC_N"/>
    <property type="match status" value="1"/>
</dbReference>
<protein>
    <submittedName>
        <fullName evidence="2">Lanthionine synthetase C-like protein</fullName>
    </submittedName>
</protein>
<dbReference type="PANTHER" id="PTHR44167">
    <property type="entry name" value="OVARIAN-SPECIFIC SERINE/THREONINE-PROTEIN KINASE LOK-RELATED"/>
    <property type="match status" value="1"/>
</dbReference>
<sequence length="882" mass="101040">MEMTDYLRYSTNRASLFYSQSQKENEFNKPFDIPGFDVLKWGVYSDDHWTNLIFKEKDFPDQGWKIHITADINEAANLLYDVAKYLIEEEISFKYVPNLRTLESKNVKYANRSASGKFITVYPENNNVFFKLLNDLKDITDSYKLGPYILNDQQWQQSNVFFRYGGLKRITADIDGEKVLAVRRPDGTLIPDERVPYYQLPDFVEEPDYIINNNTFPSEKLFSRINDFKIIEALHHSNAGGVYLAELEGRRVILKEGRDNAGIDGNGKDAFQRNKNEYHILKRLENVAGVVNAHEYFTAWRHNYFTEDFHNGRNLREFISQEFPFTYTNDSNSEYVEKCIIIINQLMGIIEEIHENGIAMGDLSLTNIMLSDNDLKVTLIDFEAATSPGKSFIPGLATPGLISSEAKKFEEADWFAFYRIARNLFLPILSVYDIAPQITYIHDKRIEEKFGAKAIDFLKKIENKVSKYTNLQPQSPFLNQKLSIPTKELSVDNIDYIIRGLQKGIINNLEIDSFSLIKGNIEQYIDPINKYNISYGSFGVVLALIRSNANYVDVIKNHLSDWFDLIVPYIKKMSKNPEIKMGLFNGYSGIISVLYELGYEKNALLILRNLVENFTEEKINNTDNISLYSGLSGIGLLYLSFNNILGDETLLKNMRIIYDRIISIYKYNIDKKEDISDFGLLTGWSGAALFLLKFSLIINENEGKKIAFELVDKSFEPALEDDKYDDLFIVDNSRGFKRLIPYIENGSSGIALTMLEFQKEDKDYLNDSRKKILEKFINSNYLFCSANGGLMSGYAGLLPLANAISSTYNQTDMTKLLLNNLNSYLVRNDNDELLFPGEYGYKCSMDVSTGAAGVLLVLSDLKSNKWGSWIPLPQNGIKLFEP</sequence>
<dbReference type="OrthoDB" id="1492512at2"/>
<dbReference type="GO" id="GO:0005975">
    <property type="term" value="P:carbohydrate metabolic process"/>
    <property type="evidence" value="ECO:0007669"/>
    <property type="project" value="InterPro"/>
</dbReference>
<dbReference type="InterPro" id="IPR057929">
    <property type="entry name" value="RamC_N"/>
</dbReference>
<dbReference type="CDD" id="cd04791">
    <property type="entry name" value="LanC_SerThrkinase"/>
    <property type="match status" value="1"/>
</dbReference>
<dbReference type="Gene3D" id="1.50.10.10">
    <property type="match status" value="1"/>
</dbReference>
<gene>
    <name evidence="2" type="ORF">SAMN05421663_102274</name>
</gene>
<dbReference type="SMART" id="SM00220">
    <property type="entry name" value="S_TKc"/>
    <property type="match status" value="1"/>
</dbReference>
<proteinExistence type="predicted"/>
<dbReference type="InterPro" id="IPR011009">
    <property type="entry name" value="Kinase-like_dom_sf"/>
</dbReference>
<dbReference type="InterPro" id="IPR000719">
    <property type="entry name" value="Prot_kinase_dom"/>
</dbReference>
<accession>A0A1G6L702</accession>
<evidence type="ECO:0000313" key="3">
    <source>
        <dbReference type="Proteomes" id="UP000198666"/>
    </source>
</evidence>
<name>A0A1G6L702_9BACI</name>
<dbReference type="PROSITE" id="PS50011">
    <property type="entry name" value="PROTEIN_KINASE_DOM"/>
    <property type="match status" value="1"/>
</dbReference>